<dbReference type="Proteomes" id="UP001218218">
    <property type="component" value="Unassembled WGS sequence"/>
</dbReference>
<comment type="caution">
    <text evidence="1">The sequence shown here is derived from an EMBL/GenBank/DDBJ whole genome shotgun (WGS) entry which is preliminary data.</text>
</comment>
<accession>A0AAD7A132</accession>
<dbReference type="EMBL" id="JARIHO010000019">
    <property type="protein sequence ID" value="KAJ7347391.1"/>
    <property type="molecule type" value="Genomic_DNA"/>
</dbReference>
<organism evidence="1 2">
    <name type="scientific">Mycena albidolilacea</name>
    <dbReference type="NCBI Taxonomy" id="1033008"/>
    <lineage>
        <taxon>Eukaryota</taxon>
        <taxon>Fungi</taxon>
        <taxon>Dikarya</taxon>
        <taxon>Basidiomycota</taxon>
        <taxon>Agaricomycotina</taxon>
        <taxon>Agaricomycetes</taxon>
        <taxon>Agaricomycetidae</taxon>
        <taxon>Agaricales</taxon>
        <taxon>Marasmiineae</taxon>
        <taxon>Mycenaceae</taxon>
        <taxon>Mycena</taxon>
    </lineage>
</organism>
<keyword evidence="2" id="KW-1185">Reference proteome</keyword>
<dbReference type="AlphaFoldDB" id="A0AAD7A132"/>
<sequence>MPELPIEIAEKPATINCLPGTGASGGNYASPAATLNGNHIVPIIPLPPPLRGLPLAPVPSSFSLACLGYSSALHPPTQHVYGGRSLSVLLYLRCACAYALGRKSNKSGPHYPAALKLHLGHLTATLVGLRASEPLDSTLGFAIVVAASPPRSALLAFLATTYASGDGERTSNGAETPQSTAGMPVKRTTFKRWVPGLGHP</sequence>
<name>A0AAD7A132_9AGAR</name>
<evidence type="ECO:0000313" key="1">
    <source>
        <dbReference type="EMBL" id="KAJ7347391.1"/>
    </source>
</evidence>
<protein>
    <submittedName>
        <fullName evidence="1">Uncharacterized protein</fullName>
    </submittedName>
</protein>
<gene>
    <name evidence="1" type="ORF">DFH08DRAFT_809153</name>
</gene>
<reference evidence="1" key="1">
    <citation type="submission" date="2023-03" db="EMBL/GenBank/DDBJ databases">
        <title>Massive genome expansion in bonnet fungi (Mycena s.s.) driven by repeated elements and novel gene families across ecological guilds.</title>
        <authorList>
            <consortium name="Lawrence Berkeley National Laboratory"/>
            <person name="Harder C.B."/>
            <person name="Miyauchi S."/>
            <person name="Viragh M."/>
            <person name="Kuo A."/>
            <person name="Thoen E."/>
            <person name="Andreopoulos B."/>
            <person name="Lu D."/>
            <person name="Skrede I."/>
            <person name="Drula E."/>
            <person name="Henrissat B."/>
            <person name="Morin E."/>
            <person name="Kohler A."/>
            <person name="Barry K."/>
            <person name="LaButti K."/>
            <person name="Morin E."/>
            <person name="Salamov A."/>
            <person name="Lipzen A."/>
            <person name="Mereny Z."/>
            <person name="Hegedus B."/>
            <person name="Baldrian P."/>
            <person name="Stursova M."/>
            <person name="Weitz H."/>
            <person name="Taylor A."/>
            <person name="Grigoriev I.V."/>
            <person name="Nagy L.G."/>
            <person name="Martin F."/>
            <person name="Kauserud H."/>
        </authorList>
    </citation>
    <scope>NUCLEOTIDE SEQUENCE</scope>
    <source>
        <strain evidence="1">CBHHK002</strain>
    </source>
</reference>
<evidence type="ECO:0000313" key="2">
    <source>
        <dbReference type="Proteomes" id="UP001218218"/>
    </source>
</evidence>
<proteinExistence type="predicted"/>